<keyword evidence="3" id="KW-0813">Transport</keyword>
<keyword evidence="7" id="KW-0496">Mitochondrion</keyword>
<keyword evidence="11" id="KW-1185">Reference proteome</keyword>
<proteinExistence type="inferred from homology"/>
<dbReference type="PANTHER" id="PTHR11153">
    <property type="entry name" value="SIDEROFLEXIN"/>
    <property type="match status" value="1"/>
</dbReference>
<keyword evidence="8 9" id="KW-0472">Membrane</keyword>
<dbReference type="VEuPathDB" id="CryptoDB:Vbra_9062"/>
<dbReference type="GO" id="GO:0006865">
    <property type="term" value="P:amino acid transport"/>
    <property type="evidence" value="ECO:0007669"/>
    <property type="project" value="UniProtKB-KW"/>
</dbReference>
<dbReference type="AlphaFoldDB" id="A0A0G4FEJ0"/>
<dbReference type="GO" id="GO:1990542">
    <property type="term" value="P:mitochondrial transmembrane transport"/>
    <property type="evidence" value="ECO:0007669"/>
    <property type="project" value="TreeGrafter"/>
</dbReference>
<name>A0A0G4FEJ0_VITBC</name>
<dbReference type="Proteomes" id="UP000041254">
    <property type="component" value="Unassembled WGS sequence"/>
</dbReference>
<evidence type="ECO:0000256" key="5">
    <source>
        <dbReference type="ARBA" id="ARBA00022970"/>
    </source>
</evidence>
<evidence type="ECO:0000256" key="7">
    <source>
        <dbReference type="ARBA" id="ARBA00023128"/>
    </source>
</evidence>
<keyword evidence="4 9" id="KW-0812">Transmembrane</keyword>
<dbReference type="PANTHER" id="PTHR11153:SF6">
    <property type="entry name" value="SIDEROFLEXIN-5"/>
    <property type="match status" value="1"/>
</dbReference>
<organism evidence="10 11">
    <name type="scientific">Vitrella brassicaformis (strain CCMP3155)</name>
    <dbReference type="NCBI Taxonomy" id="1169540"/>
    <lineage>
        <taxon>Eukaryota</taxon>
        <taxon>Sar</taxon>
        <taxon>Alveolata</taxon>
        <taxon>Colpodellida</taxon>
        <taxon>Vitrellaceae</taxon>
        <taxon>Vitrella</taxon>
    </lineage>
</organism>
<comment type="similarity">
    <text evidence="2">Belongs to the sideroflexin family.</text>
</comment>
<dbReference type="OMA" id="GRVRHCA"/>
<dbReference type="GO" id="GO:0015075">
    <property type="term" value="F:monoatomic ion transmembrane transporter activity"/>
    <property type="evidence" value="ECO:0007669"/>
    <property type="project" value="InterPro"/>
</dbReference>
<evidence type="ECO:0008006" key="12">
    <source>
        <dbReference type="Google" id="ProtNLM"/>
    </source>
</evidence>
<evidence type="ECO:0000313" key="10">
    <source>
        <dbReference type="EMBL" id="CEM11388.1"/>
    </source>
</evidence>
<feature type="transmembrane region" description="Helical" evidence="9">
    <location>
        <begin position="100"/>
        <end position="121"/>
    </location>
</feature>
<evidence type="ECO:0000256" key="9">
    <source>
        <dbReference type="SAM" id="Phobius"/>
    </source>
</evidence>
<evidence type="ECO:0000313" key="11">
    <source>
        <dbReference type="Proteomes" id="UP000041254"/>
    </source>
</evidence>
<keyword evidence="6 9" id="KW-1133">Transmembrane helix</keyword>
<protein>
    <recommendedName>
        <fullName evidence="12">Sideroflexin</fullName>
    </recommendedName>
</protein>
<evidence type="ECO:0000256" key="8">
    <source>
        <dbReference type="ARBA" id="ARBA00023136"/>
    </source>
</evidence>
<evidence type="ECO:0000256" key="1">
    <source>
        <dbReference type="ARBA" id="ARBA00004225"/>
    </source>
</evidence>
<evidence type="ECO:0000256" key="4">
    <source>
        <dbReference type="ARBA" id="ARBA00022692"/>
    </source>
</evidence>
<dbReference type="Pfam" id="PF03820">
    <property type="entry name" value="SFXNs"/>
    <property type="match status" value="1"/>
</dbReference>
<keyword evidence="5" id="KW-0029">Amino-acid transport</keyword>
<dbReference type="STRING" id="1169540.A0A0G4FEJ0"/>
<accession>A0A0G4FEJ0</accession>
<dbReference type="PhylomeDB" id="A0A0G4FEJ0"/>
<feature type="transmembrane region" description="Helical" evidence="9">
    <location>
        <begin position="133"/>
        <end position="153"/>
    </location>
</feature>
<reference evidence="10 11" key="1">
    <citation type="submission" date="2014-11" db="EMBL/GenBank/DDBJ databases">
        <authorList>
            <person name="Zhu J."/>
            <person name="Qi W."/>
            <person name="Song R."/>
        </authorList>
    </citation>
    <scope>NUCLEOTIDE SEQUENCE [LARGE SCALE GENOMIC DNA]</scope>
</reference>
<dbReference type="OrthoDB" id="6608471at2759"/>
<feature type="transmembrane region" description="Helical" evidence="9">
    <location>
        <begin position="192"/>
        <end position="211"/>
    </location>
</feature>
<evidence type="ECO:0000256" key="2">
    <source>
        <dbReference type="ARBA" id="ARBA00005974"/>
    </source>
</evidence>
<dbReference type="EMBL" id="CDMY01000415">
    <property type="protein sequence ID" value="CEM11388.1"/>
    <property type="molecule type" value="Genomic_DNA"/>
</dbReference>
<evidence type="ECO:0000256" key="3">
    <source>
        <dbReference type="ARBA" id="ARBA00022448"/>
    </source>
</evidence>
<comment type="subcellular location">
    <subcellularLocation>
        <location evidence="1">Mitochondrion membrane</location>
        <topology evidence="1">Multi-pass membrane protein</topology>
    </subcellularLocation>
</comment>
<evidence type="ECO:0000256" key="6">
    <source>
        <dbReference type="ARBA" id="ARBA00022989"/>
    </source>
</evidence>
<dbReference type="GO" id="GO:0005743">
    <property type="term" value="C:mitochondrial inner membrane"/>
    <property type="evidence" value="ECO:0007669"/>
    <property type="project" value="TreeGrafter"/>
</dbReference>
<feature type="transmembrane region" description="Helical" evidence="9">
    <location>
        <begin position="46"/>
        <end position="68"/>
    </location>
</feature>
<dbReference type="InParanoid" id="A0A0G4FEJ0"/>
<gene>
    <name evidence="10" type="ORF">Vbra_9062</name>
</gene>
<feature type="transmembrane region" description="Helical" evidence="9">
    <location>
        <begin position="223"/>
        <end position="245"/>
    </location>
</feature>
<dbReference type="InterPro" id="IPR004686">
    <property type="entry name" value="Mtc"/>
</dbReference>
<sequence>MSPSPDSSELERLWEAQTLLDASVHPQTHEPIPLPLRLAAFVPVNIPIISGMLLSPVTVANAALWQWVNQTYNALFNWANSNKSKDPSDEEGDEETANSLIAYGLATAVSVGLAVGLNEGLKRATLSPGIRTVLQWVVPFTAVAGAGVLNALLMRSNELIEGIPVEDSSGRTLGRSQLAARYALTQVAISRIVLPAPALILPPPLIALALRIPLVSKSKALKVLIEVSVISLGLWGGLPAAVALFPQKMELSATALEPSFHGLMTEDGEPVKEVFLNKGL</sequence>